<feature type="compositionally biased region" description="Polar residues" evidence="1">
    <location>
        <begin position="212"/>
        <end position="239"/>
    </location>
</feature>
<dbReference type="AlphaFoldDB" id="A0A4Z1HCX1"/>
<dbReference type="EMBL" id="PQXN01000296">
    <property type="protein sequence ID" value="TGO47018.1"/>
    <property type="molecule type" value="Genomic_DNA"/>
</dbReference>
<accession>A0A4Z1HCX1</accession>
<dbReference type="Proteomes" id="UP000297527">
    <property type="component" value="Unassembled WGS sequence"/>
</dbReference>
<reference evidence="2 3" key="1">
    <citation type="submission" date="2017-12" db="EMBL/GenBank/DDBJ databases">
        <title>Comparative genomics of Botrytis spp.</title>
        <authorList>
            <person name="Valero-Jimenez C.A."/>
            <person name="Tapia P."/>
            <person name="Veloso J."/>
            <person name="Silva-Moreno E."/>
            <person name="Staats M."/>
            <person name="Valdes J.H."/>
            <person name="Van Kan J.A.L."/>
        </authorList>
    </citation>
    <scope>NUCLEOTIDE SEQUENCE [LARGE SCALE GENOMIC DNA]</scope>
    <source>
        <strain evidence="2 3">MUCL11595</strain>
    </source>
</reference>
<organism evidence="2 3">
    <name type="scientific">Botryotinia convoluta</name>
    <dbReference type="NCBI Taxonomy" id="54673"/>
    <lineage>
        <taxon>Eukaryota</taxon>
        <taxon>Fungi</taxon>
        <taxon>Dikarya</taxon>
        <taxon>Ascomycota</taxon>
        <taxon>Pezizomycotina</taxon>
        <taxon>Leotiomycetes</taxon>
        <taxon>Helotiales</taxon>
        <taxon>Sclerotiniaceae</taxon>
        <taxon>Botryotinia</taxon>
    </lineage>
</organism>
<gene>
    <name evidence="2" type="ORF">BCON_0297g00130</name>
</gene>
<comment type="caution">
    <text evidence="2">The sequence shown here is derived from an EMBL/GenBank/DDBJ whole genome shotgun (WGS) entry which is preliminary data.</text>
</comment>
<sequence>MYPRGEKAIVPTGTGQIGINPVESDLGQIFGADTQYIVEISDTTEWLPTYTSYLSVTTINPTNTSTIQALVATATAAGNVSEAAKACNVATVKRIRRGHRLSRRQAANDVLEFLLQSAAKDTADGALFDQFLGATTWEELGTALSNTANDVLTQALAAMTTAQARKTMLWLAAAAISVEAISLGTWAAKDVVGKYNFPKEGFAPSIPPAPQTTPGSLPPSSRASSTGCASTATKGPNSDPNKNCRCLDLIPVPDDPYYFNSTFMNFQQELLSSISLMPNITIAPSTTTAITNCSFQTNSYNKAPQGSSIIMTSAICDNKTPVPSRFTRVSVSAGAPVATTMSTTCSIVTNSYPKTLANSTTLVSGIVCQCAFGDQLAPSYAASGTSTTSWCGSTIAVPAGFTKLSESNGSPIPLPTTSSTTSSANTASPSPNKEVILIWSYPPKTGEVTYDTYLVALGYNHNLDTKCTEVTGLDNSIIPLLQNVPDPNYIGTTTIKEKTVTTITHVESVPGSRPTGGVERRAPGSLEKFEEYDCTYEEPKLFTGSVVCGDKVWKCHIPNADEEESITPNYGACDDIKVVRPLVMICPVNLVKA</sequence>
<protein>
    <submittedName>
        <fullName evidence="2">Uncharacterized protein</fullName>
    </submittedName>
</protein>
<evidence type="ECO:0000256" key="1">
    <source>
        <dbReference type="SAM" id="MobiDB-lite"/>
    </source>
</evidence>
<evidence type="ECO:0000313" key="2">
    <source>
        <dbReference type="EMBL" id="TGO47018.1"/>
    </source>
</evidence>
<dbReference type="OrthoDB" id="3532195at2759"/>
<name>A0A4Z1HCX1_9HELO</name>
<feature type="compositionally biased region" description="Low complexity" evidence="1">
    <location>
        <begin position="415"/>
        <end position="428"/>
    </location>
</feature>
<feature type="region of interest" description="Disordered" evidence="1">
    <location>
        <begin position="203"/>
        <end position="239"/>
    </location>
</feature>
<feature type="region of interest" description="Disordered" evidence="1">
    <location>
        <begin position="408"/>
        <end position="428"/>
    </location>
</feature>
<proteinExistence type="predicted"/>
<evidence type="ECO:0000313" key="3">
    <source>
        <dbReference type="Proteomes" id="UP000297527"/>
    </source>
</evidence>
<keyword evidence="3" id="KW-1185">Reference proteome</keyword>